<dbReference type="PANTHER" id="PTHR33546:SF1">
    <property type="entry name" value="LARGE, MULTIFUNCTIONAL SECRETED PROTEIN"/>
    <property type="match status" value="1"/>
</dbReference>
<evidence type="ECO:0000256" key="3">
    <source>
        <dbReference type="ARBA" id="ARBA00023004"/>
    </source>
</evidence>
<dbReference type="SUPFAM" id="SSF48371">
    <property type="entry name" value="ARM repeat"/>
    <property type="match status" value="1"/>
</dbReference>
<dbReference type="NCBIfam" id="TIGR02604">
    <property type="entry name" value="Piru_Ver_Nterm"/>
    <property type="match status" value="1"/>
</dbReference>
<dbReference type="Proteomes" id="UP000317178">
    <property type="component" value="Chromosome"/>
</dbReference>
<accession>A0A518CJF4</accession>
<organism evidence="7 8">
    <name type="scientific">Polystyrenella longa</name>
    <dbReference type="NCBI Taxonomy" id="2528007"/>
    <lineage>
        <taxon>Bacteria</taxon>
        <taxon>Pseudomonadati</taxon>
        <taxon>Planctomycetota</taxon>
        <taxon>Planctomycetia</taxon>
        <taxon>Planctomycetales</taxon>
        <taxon>Planctomycetaceae</taxon>
        <taxon>Polystyrenella</taxon>
    </lineage>
</organism>
<feature type="domain" description="Cytochrome c" evidence="6">
    <location>
        <begin position="947"/>
        <end position="1084"/>
    </location>
</feature>
<evidence type="ECO:0000313" key="8">
    <source>
        <dbReference type="Proteomes" id="UP000317178"/>
    </source>
</evidence>
<dbReference type="InterPro" id="IPR004155">
    <property type="entry name" value="PBS_lyase_HEAT"/>
</dbReference>
<dbReference type="OrthoDB" id="221891at2"/>
<dbReference type="SMART" id="SM00567">
    <property type="entry name" value="EZ_HEAT"/>
    <property type="match status" value="3"/>
</dbReference>
<dbReference type="Gene3D" id="1.10.760.10">
    <property type="entry name" value="Cytochrome c-like domain"/>
    <property type="match status" value="1"/>
</dbReference>
<feature type="chain" id="PRO_5021919984" description="Cytochrome c domain-containing protein" evidence="5">
    <location>
        <begin position="28"/>
        <end position="1095"/>
    </location>
</feature>
<proteinExistence type="predicted"/>
<dbReference type="InterPro" id="IPR016024">
    <property type="entry name" value="ARM-type_fold"/>
</dbReference>
<dbReference type="Pfam" id="PF23500">
    <property type="entry name" value="DUF7133"/>
    <property type="match status" value="1"/>
</dbReference>
<dbReference type="KEGG" id="plon:Pla110_10220"/>
<keyword evidence="3 4" id="KW-0408">Iron</keyword>
<keyword evidence="2 4" id="KW-0479">Metal-binding</keyword>
<dbReference type="EMBL" id="CP036281">
    <property type="protein sequence ID" value="QDU79314.1"/>
    <property type="molecule type" value="Genomic_DNA"/>
</dbReference>
<evidence type="ECO:0000256" key="2">
    <source>
        <dbReference type="ARBA" id="ARBA00022723"/>
    </source>
</evidence>
<evidence type="ECO:0000256" key="1">
    <source>
        <dbReference type="ARBA" id="ARBA00022617"/>
    </source>
</evidence>
<protein>
    <recommendedName>
        <fullName evidence="6">Cytochrome c domain-containing protein</fullName>
    </recommendedName>
</protein>
<dbReference type="InterPro" id="IPR036909">
    <property type="entry name" value="Cyt_c-like_dom_sf"/>
</dbReference>
<dbReference type="SUPFAM" id="SSF50952">
    <property type="entry name" value="Soluble quinoprotein glucose dehydrogenase"/>
    <property type="match status" value="1"/>
</dbReference>
<reference evidence="7 8" key="1">
    <citation type="submission" date="2019-02" db="EMBL/GenBank/DDBJ databases">
        <title>Deep-cultivation of Planctomycetes and their phenomic and genomic characterization uncovers novel biology.</title>
        <authorList>
            <person name="Wiegand S."/>
            <person name="Jogler M."/>
            <person name="Boedeker C."/>
            <person name="Pinto D."/>
            <person name="Vollmers J."/>
            <person name="Rivas-Marin E."/>
            <person name="Kohn T."/>
            <person name="Peeters S.H."/>
            <person name="Heuer A."/>
            <person name="Rast P."/>
            <person name="Oberbeckmann S."/>
            <person name="Bunk B."/>
            <person name="Jeske O."/>
            <person name="Meyerdierks A."/>
            <person name="Storesund J.E."/>
            <person name="Kallscheuer N."/>
            <person name="Luecker S."/>
            <person name="Lage O.M."/>
            <person name="Pohl T."/>
            <person name="Merkel B.J."/>
            <person name="Hornburger P."/>
            <person name="Mueller R.-W."/>
            <person name="Bruemmer F."/>
            <person name="Labrenz M."/>
            <person name="Spormann A.M."/>
            <person name="Op den Camp H."/>
            <person name="Overmann J."/>
            <person name="Amann R."/>
            <person name="Jetten M.S.M."/>
            <person name="Mascher T."/>
            <person name="Medema M.H."/>
            <person name="Devos D.P."/>
            <person name="Kaster A.-K."/>
            <person name="Ovreas L."/>
            <person name="Rohde M."/>
            <person name="Galperin M.Y."/>
            <person name="Jogler C."/>
        </authorList>
    </citation>
    <scope>NUCLEOTIDE SEQUENCE [LARGE SCALE GENOMIC DNA]</scope>
    <source>
        <strain evidence="7 8">Pla110</strain>
    </source>
</reference>
<dbReference type="AlphaFoldDB" id="A0A518CJF4"/>
<dbReference type="InterPro" id="IPR013427">
    <property type="entry name" value="Haem-bd_dom_put"/>
</dbReference>
<dbReference type="GO" id="GO:0009055">
    <property type="term" value="F:electron transfer activity"/>
    <property type="evidence" value="ECO:0007669"/>
    <property type="project" value="InterPro"/>
</dbReference>
<dbReference type="InterPro" id="IPR009056">
    <property type="entry name" value="Cyt_c-like_dom"/>
</dbReference>
<feature type="signal peptide" evidence="5">
    <location>
        <begin position="1"/>
        <end position="27"/>
    </location>
</feature>
<dbReference type="InterPro" id="IPR011042">
    <property type="entry name" value="6-blade_b-propeller_TolB-like"/>
</dbReference>
<dbReference type="GO" id="GO:0046872">
    <property type="term" value="F:metal ion binding"/>
    <property type="evidence" value="ECO:0007669"/>
    <property type="project" value="UniProtKB-KW"/>
</dbReference>
<dbReference type="InterPro" id="IPR011989">
    <property type="entry name" value="ARM-like"/>
</dbReference>
<evidence type="ECO:0000259" key="6">
    <source>
        <dbReference type="PROSITE" id="PS51007"/>
    </source>
</evidence>
<dbReference type="NCBIfam" id="TIGR02603">
    <property type="entry name" value="CxxCH_TIGR02603"/>
    <property type="match status" value="1"/>
</dbReference>
<dbReference type="SUPFAM" id="SSF46626">
    <property type="entry name" value="Cytochrome c"/>
    <property type="match status" value="1"/>
</dbReference>
<evidence type="ECO:0000313" key="7">
    <source>
        <dbReference type="EMBL" id="QDU79314.1"/>
    </source>
</evidence>
<keyword evidence="1 4" id="KW-0349">Heme</keyword>
<dbReference type="InterPro" id="IPR013428">
    <property type="entry name" value="Membrane-bound_put_N"/>
</dbReference>
<dbReference type="InterPro" id="IPR055557">
    <property type="entry name" value="DUF7133"/>
</dbReference>
<keyword evidence="8" id="KW-1185">Reference proteome</keyword>
<evidence type="ECO:0000256" key="5">
    <source>
        <dbReference type="SAM" id="SignalP"/>
    </source>
</evidence>
<dbReference type="Gene3D" id="2.120.10.30">
    <property type="entry name" value="TolB, C-terminal domain"/>
    <property type="match status" value="1"/>
</dbReference>
<dbReference type="PROSITE" id="PS51007">
    <property type="entry name" value="CYTC"/>
    <property type="match status" value="1"/>
</dbReference>
<gene>
    <name evidence="7" type="ORF">Pla110_10220</name>
</gene>
<dbReference type="InterPro" id="IPR011041">
    <property type="entry name" value="Quinoprot_gluc/sorb_DH_b-prop"/>
</dbReference>
<dbReference type="PANTHER" id="PTHR33546">
    <property type="entry name" value="LARGE, MULTIFUNCTIONAL SECRETED PROTEIN-RELATED"/>
    <property type="match status" value="1"/>
</dbReference>
<dbReference type="GO" id="GO:0020037">
    <property type="term" value="F:heme binding"/>
    <property type="evidence" value="ECO:0007669"/>
    <property type="project" value="InterPro"/>
</dbReference>
<evidence type="ECO:0000256" key="4">
    <source>
        <dbReference type="PROSITE-ProRule" id="PRU00433"/>
    </source>
</evidence>
<keyword evidence="5" id="KW-0732">Signal</keyword>
<sequence length="1095" mass="122114" precursor="true">MRSWLCCALSLFLTLSLCLNLCGPLFAQDDFQEYEFEKRPSPEWVKMIDQGTIDPKLSGIKTPAGIKVELFATDPAVIDPVGMSFAPDGTPYVLEWRAASGKVNSNYEFTYQDGTQGHVERIFKDVSDVMKQLIDEDGDGVYESSKVIMDDLECPSSLLIHDGWFYFPSNGWVIRRRQSEPGGPFDIEEEIVHGLCGFDHHQSSGVTLSHDGWLYVPAGDNDNKGEGTDGSRSTVLRTGAIFRMQPDGSQLHEHARGFRNPYRDVSFDHFYNMFHVDNDQEDGSKFQGVRLMHVPEGADYGWRLYPGAICCRTDFVRGAVFGEKPGKMPSMLKTGRGAPAGLMIYQGTAFPDFFRGLFIYPDVYRKMVRAYEVSKVGSTFQVDREFVLMDSTDDLFRPCQALVGPDGAIYIVDWRTPSGGAGRVWGDSEHGRIYRLTWSGIEGTPAIAPGTSKDWKRLIASPNENLWNTLKTTDDFELRRRAQLELIKRGDNLDQFISLALNTNMRPEARVMALGAAAQQYDAKVKSMLLAVVADEHPQLRRVAAETLSRNVPATDIDRDLLYSLSLALVDNDAAVSRSAAIALGTLAGLLPAGDELRLETADQLARHLAQLNYDDIYLFDGTFRGLERLDKDGLKYLALWLQSEDPALREKAVYCLESLRTRAGADLLDQILLGEQMLLLGPDQQARVISAYRHIIVEPAVQATAITKWMAKQDDLPLSVQLACMETLGAVPGGDPEVMNELATRLLTNKNEEVRNRVITSIGDTDLKSLSPQIMEILLDTSKSFEERTTVLEALAKLRSYSLHPRGRTAPGVELVLDELTSIAESDPDLQIQLAALELLAEVDYEKAVPTAEKLLQDEDLVKQVTAVRVLGRRSETARRLAKQFLAGEIDRGLLPQIAEALERHQRRDQSGEIKPLLEEVFKGGLLVDLTPEEIQKMENLVKTTGDPANGKALFLEKRTQCINCHQIEGVGFQVGPDLTKIWETHTVGKIMESILDPSREVKEGYATWNVITEDGLVYSGLKVKEDAQALVLRDSSGKEIRVPTDEIDEKFESKKSLMPEGVISQLSYQELIDLVAFLKDREAQQSMRGLKLP</sequence>
<dbReference type="Gene3D" id="1.25.10.10">
    <property type="entry name" value="Leucine-rich Repeat Variant"/>
    <property type="match status" value="2"/>
</dbReference>
<dbReference type="RefSeq" id="WP_144993819.1">
    <property type="nucleotide sequence ID" value="NZ_CP036281.1"/>
</dbReference>
<name>A0A518CJF4_9PLAN</name>